<dbReference type="EMBL" id="BMLK01000007">
    <property type="protein sequence ID" value="GGN47864.1"/>
    <property type="molecule type" value="Genomic_DNA"/>
</dbReference>
<keyword evidence="1" id="KW-0472">Membrane</keyword>
<keyword evidence="3" id="KW-1185">Reference proteome</keyword>
<sequence>MTRRLNYWLLALLILFGVPFYWYFIDAGPDASRPKPVTMAQLRSLADTKSGERPVEVRMETIGTRWVMRNRLVSGWGLRQTLTAVRSYELIVPGQNPIVIDAGTSRKAAANADLLGFDSSAQKRVDKALANASRVILLQNTSLHNGGKPREKKKPVRGLGDLEPRAVAPGVVEIPATELGPRAKLVYAQLADGQEFLFTGPAAKVPESLEMMKPPARAAAPEYAPNYRAESKAWLMTINALRKAAPDMTVITAHDSGQIGDVMEGFSD</sequence>
<evidence type="ECO:0000256" key="1">
    <source>
        <dbReference type="SAM" id="Phobius"/>
    </source>
</evidence>
<protein>
    <recommendedName>
        <fullName evidence="4">DUF4340 domain-containing protein</fullName>
    </recommendedName>
</protein>
<gene>
    <name evidence="2" type="ORF">GCM10011349_16740</name>
</gene>
<feature type="transmembrane region" description="Helical" evidence="1">
    <location>
        <begin position="7"/>
        <end position="25"/>
    </location>
</feature>
<proteinExistence type="predicted"/>
<reference evidence="3" key="1">
    <citation type="journal article" date="2019" name="Int. J. Syst. Evol. Microbiol.">
        <title>The Global Catalogue of Microorganisms (GCM) 10K type strain sequencing project: providing services to taxonomists for standard genome sequencing and annotation.</title>
        <authorList>
            <consortium name="The Broad Institute Genomics Platform"/>
            <consortium name="The Broad Institute Genome Sequencing Center for Infectious Disease"/>
            <person name="Wu L."/>
            <person name="Ma J."/>
        </authorList>
    </citation>
    <scope>NUCLEOTIDE SEQUENCE [LARGE SCALE GENOMIC DNA]</scope>
    <source>
        <strain evidence="3">CGMCC 1.6784</strain>
    </source>
</reference>
<name>A0ABQ2JJ58_9SPHN</name>
<dbReference type="Proteomes" id="UP000605099">
    <property type="component" value="Unassembled WGS sequence"/>
</dbReference>
<evidence type="ECO:0000313" key="3">
    <source>
        <dbReference type="Proteomes" id="UP000605099"/>
    </source>
</evidence>
<keyword evidence="1" id="KW-1133">Transmembrane helix</keyword>
<comment type="caution">
    <text evidence="2">The sequence shown here is derived from an EMBL/GenBank/DDBJ whole genome shotgun (WGS) entry which is preliminary data.</text>
</comment>
<evidence type="ECO:0008006" key="4">
    <source>
        <dbReference type="Google" id="ProtNLM"/>
    </source>
</evidence>
<accession>A0ABQ2JJ58</accession>
<dbReference type="RefSeq" id="WP_188819221.1">
    <property type="nucleotide sequence ID" value="NZ_BMLK01000007.1"/>
</dbReference>
<evidence type="ECO:0000313" key="2">
    <source>
        <dbReference type="EMBL" id="GGN47864.1"/>
    </source>
</evidence>
<keyword evidence="1" id="KW-0812">Transmembrane</keyword>
<organism evidence="2 3">
    <name type="scientific">Novosphingobium indicum</name>
    <dbReference type="NCBI Taxonomy" id="462949"/>
    <lineage>
        <taxon>Bacteria</taxon>
        <taxon>Pseudomonadati</taxon>
        <taxon>Pseudomonadota</taxon>
        <taxon>Alphaproteobacteria</taxon>
        <taxon>Sphingomonadales</taxon>
        <taxon>Sphingomonadaceae</taxon>
        <taxon>Novosphingobium</taxon>
    </lineage>
</organism>